<evidence type="ECO:0000313" key="2">
    <source>
        <dbReference type="Proteomes" id="UP001152622"/>
    </source>
</evidence>
<protein>
    <submittedName>
        <fullName evidence="1">Uncharacterized protein</fullName>
    </submittedName>
</protein>
<dbReference type="EMBL" id="JAINUF010000023">
    <property type="protein sequence ID" value="KAJ8333438.1"/>
    <property type="molecule type" value="Genomic_DNA"/>
</dbReference>
<accession>A0A9Q1E714</accession>
<dbReference type="AlphaFoldDB" id="A0A9Q1E714"/>
<sequence length="71" mass="7850">MQQGAHEASLLAGHWSQPFLCIVPGAGWRCHGNSRRAGGWTCRMWDNMGKEKEGILDLEPESVDTLLNLVS</sequence>
<dbReference type="Proteomes" id="UP001152622">
    <property type="component" value="Chromosome 23"/>
</dbReference>
<name>A0A9Q1E714_SYNKA</name>
<evidence type="ECO:0000313" key="1">
    <source>
        <dbReference type="EMBL" id="KAJ8333438.1"/>
    </source>
</evidence>
<reference evidence="1" key="1">
    <citation type="journal article" date="2023" name="Science">
        <title>Genome structures resolve the early diversification of teleost fishes.</title>
        <authorList>
            <person name="Parey E."/>
            <person name="Louis A."/>
            <person name="Montfort J."/>
            <person name="Bouchez O."/>
            <person name="Roques C."/>
            <person name="Iampietro C."/>
            <person name="Lluch J."/>
            <person name="Castinel A."/>
            <person name="Donnadieu C."/>
            <person name="Desvignes T."/>
            <person name="Floi Bucao C."/>
            <person name="Jouanno E."/>
            <person name="Wen M."/>
            <person name="Mejri S."/>
            <person name="Dirks R."/>
            <person name="Jansen H."/>
            <person name="Henkel C."/>
            <person name="Chen W.J."/>
            <person name="Zahm M."/>
            <person name="Cabau C."/>
            <person name="Klopp C."/>
            <person name="Thompson A.W."/>
            <person name="Robinson-Rechavi M."/>
            <person name="Braasch I."/>
            <person name="Lecointre G."/>
            <person name="Bobe J."/>
            <person name="Postlethwait J.H."/>
            <person name="Berthelot C."/>
            <person name="Roest Crollius H."/>
            <person name="Guiguen Y."/>
        </authorList>
    </citation>
    <scope>NUCLEOTIDE SEQUENCE</scope>
    <source>
        <strain evidence="1">WJC10195</strain>
    </source>
</reference>
<gene>
    <name evidence="1" type="ORF">SKAU_G00414460</name>
</gene>
<proteinExistence type="predicted"/>
<comment type="caution">
    <text evidence="1">The sequence shown here is derived from an EMBL/GenBank/DDBJ whole genome shotgun (WGS) entry which is preliminary data.</text>
</comment>
<organism evidence="1 2">
    <name type="scientific">Synaphobranchus kaupii</name>
    <name type="common">Kaup's arrowtooth eel</name>
    <dbReference type="NCBI Taxonomy" id="118154"/>
    <lineage>
        <taxon>Eukaryota</taxon>
        <taxon>Metazoa</taxon>
        <taxon>Chordata</taxon>
        <taxon>Craniata</taxon>
        <taxon>Vertebrata</taxon>
        <taxon>Euteleostomi</taxon>
        <taxon>Actinopterygii</taxon>
        <taxon>Neopterygii</taxon>
        <taxon>Teleostei</taxon>
        <taxon>Anguilliformes</taxon>
        <taxon>Synaphobranchidae</taxon>
        <taxon>Synaphobranchus</taxon>
    </lineage>
</organism>
<keyword evidence="2" id="KW-1185">Reference proteome</keyword>